<comment type="caution">
    <text evidence="4">The sequence shown here is derived from an EMBL/GenBank/DDBJ whole genome shotgun (WGS) entry which is preliminary data.</text>
</comment>
<dbReference type="PANTHER" id="PTHR23257">
    <property type="entry name" value="SERINE-THREONINE PROTEIN KINASE"/>
    <property type="match status" value="1"/>
</dbReference>
<dbReference type="Pfam" id="PF07714">
    <property type="entry name" value="PK_Tyr_Ser-Thr"/>
    <property type="match status" value="1"/>
</dbReference>
<evidence type="ECO:0000256" key="1">
    <source>
        <dbReference type="SAM" id="MobiDB-lite"/>
    </source>
</evidence>
<dbReference type="InterPro" id="IPR011009">
    <property type="entry name" value="Kinase-like_dom_sf"/>
</dbReference>
<reference evidence="4 5" key="1">
    <citation type="journal article" date="2022" name="bioRxiv">
        <title>Genomics of Preaxostyla Flagellates Illuminates Evolutionary Transitions and the Path Towards Mitochondrial Loss.</title>
        <authorList>
            <person name="Novak L.V.F."/>
            <person name="Treitli S.C."/>
            <person name="Pyrih J."/>
            <person name="Halakuc P."/>
            <person name="Pipaliya S.V."/>
            <person name="Vacek V."/>
            <person name="Brzon O."/>
            <person name="Soukal P."/>
            <person name="Eme L."/>
            <person name="Dacks J.B."/>
            <person name="Karnkowska A."/>
            <person name="Elias M."/>
            <person name="Hampl V."/>
        </authorList>
    </citation>
    <scope>NUCLEOTIDE SEQUENCE [LARGE SCALE GENOMIC DNA]</scope>
    <source>
        <strain evidence="4">NAU3</strain>
        <tissue evidence="4">Gut</tissue>
    </source>
</reference>
<keyword evidence="2" id="KW-0812">Transmembrane</keyword>
<keyword evidence="5" id="KW-1185">Reference proteome</keyword>
<dbReference type="PROSITE" id="PS50011">
    <property type="entry name" value="PROTEIN_KINASE_DOM"/>
    <property type="match status" value="1"/>
</dbReference>
<feature type="domain" description="Protein kinase" evidence="3">
    <location>
        <begin position="655"/>
        <end position="945"/>
    </location>
</feature>
<dbReference type="InterPro" id="IPR000719">
    <property type="entry name" value="Prot_kinase_dom"/>
</dbReference>
<feature type="transmembrane region" description="Helical" evidence="2">
    <location>
        <begin position="633"/>
        <end position="658"/>
    </location>
</feature>
<evidence type="ECO:0000313" key="4">
    <source>
        <dbReference type="EMBL" id="KAK2942453.1"/>
    </source>
</evidence>
<organism evidence="4 5">
    <name type="scientific">Blattamonas nauphoetae</name>
    <dbReference type="NCBI Taxonomy" id="2049346"/>
    <lineage>
        <taxon>Eukaryota</taxon>
        <taxon>Metamonada</taxon>
        <taxon>Preaxostyla</taxon>
        <taxon>Oxymonadida</taxon>
        <taxon>Blattamonas</taxon>
    </lineage>
</organism>
<protein>
    <recommendedName>
        <fullName evidence="3">Protein kinase domain-containing protein</fullName>
    </recommendedName>
</protein>
<feature type="region of interest" description="Disordered" evidence="1">
    <location>
        <begin position="940"/>
        <end position="959"/>
    </location>
</feature>
<name>A0ABQ9WSZ7_9EUKA</name>
<dbReference type="EMBL" id="JARBJD010000408">
    <property type="protein sequence ID" value="KAK2942453.1"/>
    <property type="molecule type" value="Genomic_DNA"/>
</dbReference>
<dbReference type="InterPro" id="IPR001245">
    <property type="entry name" value="Ser-Thr/Tyr_kinase_cat_dom"/>
</dbReference>
<feature type="compositionally biased region" description="Polar residues" evidence="1">
    <location>
        <begin position="948"/>
        <end position="959"/>
    </location>
</feature>
<gene>
    <name evidence="4" type="ORF">BLNAU_22643</name>
</gene>
<accession>A0ABQ9WSZ7</accession>
<dbReference type="Proteomes" id="UP001281761">
    <property type="component" value="Unassembled WGS sequence"/>
</dbReference>
<keyword evidence="2" id="KW-0472">Membrane</keyword>
<evidence type="ECO:0000259" key="3">
    <source>
        <dbReference type="PROSITE" id="PS50011"/>
    </source>
</evidence>
<proteinExistence type="predicted"/>
<dbReference type="InterPro" id="IPR050167">
    <property type="entry name" value="Ser_Thr_protein_kinase"/>
</dbReference>
<dbReference type="SUPFAM" id="SSF56112">
    <property type="entry name" value="Protein kinase-like (PK-like)"/>
    <property type="match status" value="1"/>
</dbReference>
<evidence type="ECO:0000313" key="5">
    <source>
        <dbReference type="Proteomes" id="UP001281761"/>
    </source>
</evidence>
<keyword evidence="2" id="KW-1133">Transmembrane helix</keyword>
<sequence>MPDRIFSSENSITFSQCDFTAADRNIGEAALSFTDFAGKIKLENCAFTRDPSHDGWNKGCFTVTSDTFIDFTCTGCAFSRCRSDEFGSAIDIFIDSDYPIDSRSQILLTTTNFSDCFSASTGGALRLFGPIGEQILTNLRFVGCSSERGRGGSFAVTHFRSSVTISSLLCENSHSGYMEGSAHISMNPSSDDTIVFILSNSIFKSCSAVKLNVGIEPFTGALSIDSSGEGKACTATIEGCLFEECSAPAIGALSLSIPFHTTVSGCSFVKCVAPSYGSAMSLTSDGVGSLILQDIQIINCSLVSCIELSYYTTKPVIFTRVLFANEDQSINLEDHEDGLPFCEIQVYNGIPHDQPYSLTIENCWTTAARPTIFEYADHSAGAQNVGPLLTTQVKGETNGAGKLRVEIEAWFPNVEQQCEVKMREKGNEEEITFTILMNGSKGMSDWFVPGTIPADKLLGKTFTLTSIIALRGSDQPSSNAVFTFAKVPLLFDLTANSSFLTFTLPSTLPAIVSNADAALVSDDSNLATITLEGQNSLSGSMECTVMEDGKEVSFTVQMRTLAGVFIGTSHEIVVVGKDRVLTHNTTYKVLSLRKSPNNTADDVPIEIVEGLSFTIPLSSFPDKKTLSPEMKTLLSWLIPLVCVLVLCLIVSIVVIVIVHKRKKATEARMKEMAEQDPPDSIEVKVEEVKETAGVQQISQLVEQNAFIHTESGKTLLTDQDKTDREQTLGEPMDVMMCGEKCEVTVIGATTTLYEKLHKDGTGFDKRAVQKALVKGVGALVELNTETAALRQMSPHSVFVDKQNRVFIQLRFDEHARIEAMIREMNEAQKQETDPTKPPANTEQKADYLRWQPPEVVEKQEQIDNGKASVFSLGLLLWEIETRLVPFAEQDVVNACRQMGLGIVPPMQKVRDEDLKEMLVRCLSVDPDNRPPLTELTSFIDTHSFRDSPPNSHQPYHSPA</sequence>
<dbReference type="Gene3D" id="1.10.510.10">
    <property type="entry name" value="Transferase(Phosphotransferase) domain 1"/>
    <property type="match status" value="1"/>
</dbReference>
<evidence type="ECO:0000256" key="2">
    <source>
        <dbReference type="SAM" id="Phobius"/>
    </source>
</evidence>